<dbReference type="Pfam" id="PF08448">
    <property type="entry name" value="PAS_4"/>
    <property type="match status" value="1"/>
</dbReference>
<dbReference type="SUPFAM" id="SSF55785">
    <property type="entry name" value="PYP-like sensor domain (PAS domain)"/>
    <property type="match status" value="2"/>
</dbReference>
<reference evidence="11 12" key="1">
    <citation type="submission" date="2023-08" db="EMBL/GenBank/DDBJ databases">
        <title>Functional and genomic diversity of the sorghum phyllosphere microbiome.</title>
        <authorList>
            <person name="Shade A."/>
        </authorList>
    </citation>
    <scope>NUCLEOTIDE SEQUENCE [LARGE SCALE GENOMIC DNA]</scope>
    <source>
        <strain evidence="11 12">SORGH_AS_0335</strain>
    </source>
</reference>
<accession>A0ABU1IFS8</accession>
<evidence type="ECO:0000256" key="4">
    <source>
        <dbReference type="ARBA" id="ARBA00022989"/>
    </source>
</evidence>
<keyword evidence="4 7" id="KW-1133">Transmembrane helix</keyword>
<dbReference type="Pfam" id="PF00989">
    <property type="entry name" value="PAS"/>
    <property type="match status" value="1"/>
</dbReference>
<dbReference type="InterPro" id="IPR001610">
    <property type="entry name" value="PAC"/>
</dbReference>
<dbReference type="EC" id="2.7.7.65" evidence="11"/>
<keyword evidence="11" id="KW-0548">Nucleotidyltransferase</keyword>
<evidence type="ECO:0000259" key="8">
    <source>
        <dbReference type="PROSITE" id="PS50112"/>
    </source>
</evidence>
<dbReference type="InterPro" id="IPR035965">
    <property type="entry name" value="PAS-like_dom_sf"/>
</dbReference>
<dbReference type="SMART" id="SM00091">
    <property type="entry name" value="PAS"/>
    <property type="match status" value="2"/>
</dbReference>
<evidence type="ECO:0000256" key="7">
    <source>
        <dbReference type="SAM" id="Phobius"/>
    </source>
</evidence>
<keyword evidence="12" id="KW-1185">Reference proteome</keyword>
<evidence type="ECO:0000256" key="3">
    <source>
        <dbReference type="ARBA" id="ARBA00022692"/>
    </source>
</evidence>
<evidence type="ECO:0000259" key="9">
    <source>
        <dbReference type="PROSITE" id="PS50113"/>
    </source>
</evidence>
<sequence length="765" mass="84125">MRNLSSRQYILLALVLSAGIGGLFAKTILTLRDSQWTYALQTNKTLAHTIEQNIGRTVDGFGHSLDGIVNGLGRADLRSLPPPVLRTLLFDSSLRTRGLGSVVVVNAQGDIIMDSATEVPRKGNVRDREYFKVHQEGRVQGLYIGAPIRARLAGNVLSLPLSRAYFDDAGRFAGVVVGSIRVKYFDELFASVDIGATSRVDLWRADGVTIATAPRNEAILGTVTVDKAHLERVFAAESGSFTSADTVDGTRRMHAFRRVQGYPLVVSVAQSVDTILAPWRRSALILGGFTVLLMASSIGLTLLFVRELNRRQAVSAQLRQAERDLLTILNNLPSFVAYWDSDLHNRFANEAYLQWLGASAADLRTRRLPDVMGDRQYAQVRVHVEQALQGQKQVFERSVRLPSGKEIHVLVSYVPDFDGSRVQGFFVQVDDLTERKRMEDLLFEEKELVRLTLQSIGDAVICTDAQGHITYINPVAEAMTGWQAFHASGQHVDLIAPLQWPAAQAQNPSPIQRALTEGAGHAAQRGVVLRRRDGRHIEIEESASPITDRNGLVTGAVMVLRDVTESMALTRRMEHLAQYDSLTDLPNRLLLQDRAQQAIAHAVRDRRSLALMYIDLDGFKQVNDTLGHDAGDVLLQQVAQRFTAAVRQSDTVCRQGGDEFVVLLPALDHAEQACVVARKLMAAMAQPFDLQGHHRAISLSGGIALYPQDGRDFEELARGADAAMYAAKRAGRGHFRLSRGPSAEAEPIDLPSEARPSGAPDNQTP</sequence>
<feature type="domain" description="PAC" evidence="9">
    <location>
        <begin position="523"/>
        <end position="575"/>
    </location>
</feature>
<dbReference type="InterPro" id="IPR029787">
    <property type="entry name" value="Nucleotide_cyclase"/>
</dbReference>
<feature type="transmembrane region" description="Helical" evidence="7">
    <location>
        <begin position="283"/>
        <end position="305"/>
    </location>
</feature>
<dbReference type="SUPFAM" id="SSF55073">
    <property type="entry name" value="Nucleotide cyclase"/>
    <property type="match status" value="1"/>
</dbReference>
<keyword evidence="2" id="KW-1003">Cell membrane</keyword>
<dbReference type="InterPro" id="IPR013767">
    <property type="entry name" value="PAS_fold"/>
</dbReference>
<dbReference type="SMART" id="SM00086">
    <property type="entry name" value="PAC"/>
    <property type="match status" value="2"/>
</dbReference>
<dbReference type="Pfam" id="PF00990">
    <property type="entry name" value="GGDEF"/>
    <property type="match status" value="1"/>
</dbReference>
<dbReference type="RefSeq" id="WP_309830064.1">
    <property type="nucleotide sequence ID" value="NZ_JAVIZX010000001.1"/>
</dbReference>
<dbReference type="InterPro" id="IPR043128">
    <property type="entry name" value="Rev_trsase/Diguanyl_cyclase"/>
</dbReference>
<dbReference type="CDD" id="cd12915">
    <property type="entry name" value="PDC2_DGC_like"/>
    <property type="match status" value="1"/>
</dbReference>
<evidence type="ECO:0000313" key="11">
    <source>
        <dbReference type="EMBL" id="MDR6215438.1"/>
    </source>
</evidence>
<protein>
    <submittedName>
        <fullName evidence="11">Diguanylate cyclase (GGDEF)-like protein/PAS domain S-box-containing protein</fullName>
        <ecNumber evidence="11">2.7.7.65</ecNumber>
    </submittedName>
</protein>
<evidence type="ECO:0000313" key="12">
    <source>
        <dbReference type="Proteomes" id="UP001267710"/>
    </source>
</evidence>
<evidence type="ECO:0000256" key="5">
    <source>
        <dbReference type="ARBA" id="ARBA00023136"/>
    </source>
</evidence>
<dbReference type="InterPro" id="IPR033479">
    <property type="entry name" value="dCache_1"/>
</dbReference>
<proteinExistence type="predicted"/>
<dbReference type="PROSITE" id="PS50113">
    <property type="entry name" value="PAC"/>
    <property type="match status" value="1"/>
</dbReference>
<evidence type="ECO:0000256" key="2">
    <source>
        <dbReference type="ARBA" id="ARBA00022475"/>
    </source>
</evidence>
<dbReference type="PANTHER" id="PTHR44757">
    <property type="entry name" value="DIGUANYLATE CYCLASE DGCP"/>
    <property type="match status" value="1"/>
</dbReference>
<dbReference type="CDD" id="cd01949">
    <property type="entry name" value="GGDEF"/>
    <property type="match status" value="1"/>
</dbReference>
<dbReference type="EMBL" id="JAVIZX010000001">
    <property type="protein sequence ID" value="MDR6215438.1"/>
    <property type="molecule type" value="Genomic_DNA"/>
</dbReference>
<feature type="domain" description="PAS" evidence="8">
    <location>
        <begin position="445"/>
        <end position="518"/>
    </location>
</feature>
<dbReference type="GO" id="GO:0052621">
    <property type="term" value="F:diguanylate cyclase activity"/>
    <property type="evidence" value="ECO:0007669"/>
    <property type="project" value="UniProtKB-EC"/>
</dbReference>
<gene>
    <name evidence="11" type="ORF">QE399_003127</name>
</gene>
<feature type="domain" description="GGDEF" evidence="10">
    <location>
        <begin position="607"/>
        <end position="740"/>
    </location>
</feature>
<dbReference type="PROSITE" id="PS50887">
    <property type="entry name" value="GGDEF"/>
    <property type="match status" value="1"/>
</dbReference>
<dbReference type="SMART" id="SM00267">
    <property type="entry name" value="GGDEF"/>
    <property type="match status" value="1"/>
</dbReference>
<dbReference type="NCBIfam" id="TIGR00254">
    <property type="entry name" value="GGDEF"/>
    <property type="match status" value="1"/>
</dbReference>
<dbReference type="InterPro" id="IPR000700">
    <property type="entry name" value="PAS-assoc_C"/>
</dbReference>
<name>A0ABU1IFS8_9BURK</name>
<keyword evidence="11" id="KW-0808">Transferase</keyword>
<dbReference type="PROSITE" id="PS50112">
    <property type="entry name" value="PAS"/>
    <property type="match status" value="1"/>
</dbReference>
<keyword evidence="5 7" id="KW-0472">Membrane</keyword>
<dbReference type="CDD" id="cd12914">
    <property type="entry name" value="PDC1_DGC_like"/>
    <property type="match status" value="1"/>
</dbReference>
<comment type="caution">
    <text evidence="11">The sequence shown here is derived from an EMBL/GenBank/DDBJ whole genome shotgun (WGS) entry which is preliminary data.</text>
</comment>
<feature type="region of interest" description="Disordered" evidence="6">
    <location>
        <begin position="735"/>
        <end position="765"/>
    </location>
</feature>
<dbReference type="Pfam" id="PF02743">
    <property type="entry name" value="dCache_1"/>
    <property type="match status" value="1"/>
</dbReference>
<dbReference type="Gene3D" id="3.30.70.270">
    <property type="match status" value="1"/>
</dbReference>
<dbReference type="CDD" id="cd00130">
    <property type="entry name" value="PAS"/>
    <property type="match status" value="2"/>
</dbReference>
<evidence type="ECO:0000259" key="10">
    <source>
        <dbReference type="PROSITE" id="PS50887"/>
    </source>
</evidence>
<dbReference type="NCBIfam" id="TIGR00229">
    <property type="entry name" value="sensory_box"/>
    <property type="match status" value="2"/>
</dbReference>
<dbReference type="Gene3D" id="3.30.450.20">
    <property type="entry name" value="PAS domain"/>
    <property type="match status" value="4"/>
</dbReference>
<dbReference type="Proteomes" id="UP001267710">
    <property type="component" value="Unassembled WGS sequence"/>
</dbReference>
<dbReference type="InterPro" id="IPR052155">
    <property type="entry name" value="Biofilm_reg_signaling"/>
</dbReference>
<dbReference type="InterPro" id="IPR000014">
    <property type="entry name" value="PAS"/>
</dbReference>
<dbReference type="InterPro" id="IPR000160">
    <property type="entry name" value="GGDEF_dom"/>
</dbReference>
<dbReference type="InterPro" id="IPR013656">
    <property type="entry name" value="PAS_4"/>
</dbReference>
<evidence type="ECO:0000256" key="1">
    <source>
        <dbReference type="ARBA" id="ARBA00004651"/>
    </source>
</evidence>
<evidence type="ECO:0000256" key="6">
    <source>
        <dbReference type="SAM" id="MobiDB-lite"/>
    </source>
</evidence>
<dbReference type="PANTHER" id="PTHR44757:SF4">
    <property type="entry name" value="DIGUANYLATE CYCLASE DGCE-RELATED"/>
    <property type="match status" value="1"/>
</dbReference>
<organism evidence="11 12">
    <name type="scientific">Paracidovorax wautersii</name>
    <dbReference type="NCBI Taxonomy" id="1177982"/>
    <lineage>
        <taxon>Bacteria</taxon>
        <taxon>Pseudomonadati</taxon>
        <taxon>Pseudomonadota</taxon>
        <taxon>Betaproteobacteria</taxon>
        <taxon>Burkholderiales</taxon>
        <taxon>Comamonadaceae</taxon>
        <taxon>Paracidovorax</taxon>
    </lineage>
</organism>
<keyword evidence="3 7" id="KW-0812">Transmembrane</keyword>
<comment type="subcellular location">
    <subcellularLocation>
        <location evidence="1">Cell membrane</location>
        <topology evidence="1">Multi-pass membrane protein</topology>
    </subcellularLocation>
</comment>